<protein>
    <recommendedName>
        <fullName evidence="3">Tubulin-tyrosine ligase</fullName>
    </recommendedName>
</protein>
<proteinExistence type="predicted"/>
<dbReference type="Pfam" id="PF03133">
    <property type="entry name" value="TTL"/>
    <property type="match status" value="1"/>
</dbReference>
<dbReference type="PROSITE" id="PS51221">
    <property type="entry name" value="TTL"/>
    <property type="match status" value="1"/>
</dbReference>
<evidence type="ECO:0008006" key="3">
    <source>
        <dbReference type="Google" id="ProtNLM"/>
    </source>
</evidence>
<dbReference type="EMBL" id="RWJN01000137">
    <property type="protein sequence ID" value="TCD66385.1"/>
    <property type="molecule type" value="Genomic_DNA"/>
</dbReference>
<comment type="caution">
    <text evidence="1">The sequence shown here is derived from an EMBL/GenBank/DDBJ whole genome shotgun (WGS) entry which is preliminary data.</text>
</comment>
<evidence type="ECO:0000313" key="1">
    <source>
        <dbReference type="EMBL" id="TCD66385.1"/>
    </source>
</evidence>
<dbReference type="InterPro" id="IPR027746">
    <property type="entry name" value="TTL"/>
</dbReference>
<gene>
    <name evidence="1" type="ORF">EIP91_001434</name>
</gene>
<accession>A0A4R0RKD1</accession>
<reference evidence="1 2" key="1">
    <citation type="submission" date="2018-11" db="EMBL/GenBank/DDBJ databases">
        <title>Genome assembly of Steccherinum ochraceum LE-BIN_3174, the white-rot fungus of the Steccherinaceae family (The Residual Polyporoid clade, Polyporales, Basidiomycota).</title>
        <authorList>
            <person name="Fedorova T.V."/>
            <person name="Glazunova O.A."/>
            <person name="Landesman E.O."/>
            <person name="Moiseenko K.V."/>
            <person name="Psurtseva N.V."/>
            <person name="Savinova O.S."/>
            <person name="Shakhova N.V."/>
            <person name="Tyazhelova T.V."/>
            <person name="Vasina D.V."/>
        </authorList>
    </citation>
    <scope>NUCLEOTIDE SEQUENCE [LARGE SCALE GENOMIC DNA]</scope>
    <source>
        <strain evidence="1 2">LE-BIN_3174</strain>
    </source>
</reference>
<sequence>MSSPNTSFKAFVSWPSAPLTASLVRNALNSLARPPEISEALPNDIPTQDLLQWSTYDLLNHDLTYSASSSSRTLSSSYVIRKALIRKHYLARCVSNYLVKHPESLLARGVPRTWDLELSFADELDEMWGDELYDLGHELDEDSADKWWILKPGMADRGMGIRLFRSKEQLENIFLGFENDSEDEAEEEDGTQDTSVVTSQLRHFVIQEYLSDPVLIDPTEAPLPGDTATPGDLHSGHKFHLRAYCVASGALTVYLYDRILALFSAVPYSKPGDNADGEEDGQPMDLAAHLTNTSLQTERGESGVRLLDELIGCHILSPTEGSRNEAVLTVEDVQDIKDQMSEVLAETFNAALNMSVHYQTLPNAFELYGIDFLVTTARYSSDSKRRFQVHLLEVNSEPAIELTGPRLTWILQDLFVSIARTCVEPFFSATSDADTKDDWAVGEVRQHLRKCLQVEVRGVGGW</sequence>
<dbReference type="InterPro" id="IPR004344">
    <property type="entry name" value="TTL/TTLL_fam"/>
</dbReference>
<dbReference type="SUPFAM" id="SSF56059">
    <property type="entry name" value="Glutathione synthetase ATP-binding domain-like"/>
    <property type="match status" value="1"/>
</dbReference>
<name>A0A4R0RKD1_9APHY</name>
<dbReference type="Proteomes" id="UP000292702">
    <property type="component" value="Unassembled WGS sequence"/>
</dbReference>
<dbReference type="OrthoDB" id="202825at2759"/>
<dbReference type="AlphaFoldDB" id="A0A4R0RKD1"/>
<dbReference type="Gene3D" id="3.30.470.20">
    <property type="entry name" value="ATP-grasp fold, B domain"/>
    <property type="match status" value="1"/>
</dbReference>
<dbReference type="PANTHER" id="PTHR47551">
    <property type="entry name" value="TUBULIN--TYROSINE LIGASE PBY1-RELATED"/>
    <property type="match status" value="1"/>
</dbReference>
<dbReference type="PANTHER" id="PTHR47551:SF1">
    <property type="entry name" value="TUBULIN--TYROSINE LIGASE PBY1-RELATED"/>
    <property type="match status" value="1"/>
</dbReference>
<organism evidence="1 2">
    <name type="scientific">Steccherinum ochraceum</name>
    <dbReference type="NCBI Taxonomy" id="92696"/>
    <lineage>
        <taxon>Eukaryota</taxon>
        <taxon>Fungi</taxon>
        <taxon>Dikarya</taxon>
        <taxon>Basidiomycota</taxon>
        <taxon>Agaricomycotina</taxon>
        <taxon>Agaricomycetes</taxon>
        <taxon>Polyporales</taxon>
        <taxon>Steccherinaceae</taxon>
        <taxon>Steccherinum</taxon>
    </lineage>
</organism>
<evidence type="ECO:0000313" key="2">
    <source>
        <dbReference type="Proteomes" id="UP000292702"/>
    </source>
</evidence>
<dbReference type="STRING" id="92696.A0A4R0RKD1"/>
<dbReference type="GO" id="GO:0000932">
    <property type="term" value="C:P-body"/>
    <property type="evidence" value="ECO:0007669"/>
    <property type="project" value="TreeGrafter"/>
</dbReference>
<keyword evidence="2" id="KW-1185">Reference proteome</keyword>